<dbReference type="InterPro" id="IPR004881">
    <property type="entry name" value="Ribosome_biogen_GTPase_RsgA"/>
</dbReference>
<dbReference type="GO" id="GO:0019843">
    <property type="term" value="F:rRNA binding"/>
    <property type="evidence" value="ECO:0007669"/>
    <property type="project" value="UniProtKB-KW"/>
</dbReference>
<accession>A0A132ZJB9</accession>
<evidence type="ECO:0000313" key="29">
    <source>
        <dbReference type="Proteomes" id="UP000289562"/>
    </source>
</evidence>
<dbReference type="InterPro" id="IPR010914">
    <property type="entry name" value="RsgA_GTPase_dom"/>
</dbReference>
<gene>
    <name evidence="10 13" type="primary">rsgA</name>
    <name evidence="18" type="ORF">A5804_002684</name>
    <name evidence="14" type="ORF">AWT83_04570</name>
    <name evidence="17" type="ORF">B1P95_09600</name>
    <name evidence="21" type="ORF">CYQ77_06220</name>
    <name evidence="19" type="ORF">DKP91_06345</name>
    <name evidence="22" type="ORF">DTPHA_601390</name>
    <name evidence="20" type="ORF">EB12_02327</name>
    <name evidence="13" type="ORF">GBM73_11055</name>
    <name evidence="15" type="ORF">KYX88_02570</name>
    <name evidence="16" type="ORF">P6Z85_03170</name>
</gene>
<dbReference type="Proteomes" id="UP000289562">
    <property type="component" value="Unassembled WGS sequence"/>
</dbReference>
<dbReference type="GO" id="GO:0003924">
    <property type="term" value="F:GTPase activity"/>
    <property type="evidence" value="ECO:0007669"/>
    <property type="project" value="UniProtKB-UniRule"/>
</dbReference>
<comment type="subunit">
    <text evidence="10">Monomer. Associates with 30S ribosomal subunit, binds 16S rRNA.</text>
</comment>
<reference evidence="22 24" key="3">
    <citation type="submission" date="2016-04" db="EMBL/GenBank/DDBJ databases">
        <authorList>
            <person name="Millard A."/>
        </authorList>
    </citation>
    <scope>NUCLEOTIDE SEQUENCE [LARGE SCALE GENOMIC DNA]</scope>
    <source>
        <strain evidence="22">Isolate 22</strain>
    </source>
</reference>
<dbReference type="RefSeq" id="WP_002287379.1">
    <property type="nucleotide sequence ID" value="NZ_AP019394.1"/>
</dbReference>
<dbReference type="PANTHER" id="PTHR32120">
    <property type="entry name" value="SMALL RIBOSOMAL SUBUNIT BIOGENESIS GTPASE RSGA"/>
    <property type="match status" value="1"/>
</dbReference>
<reference evidence="17 25" key="4">
    <citation type="submission" date="2017-02" db="EMBL/GenBank/DDBJ databases">
        <title>Clonality and virulence of isolates of VRE in Hematopoietic Stem Cell Transplanted (HSCT) patients.</title>
        <authorList>
            <person name="Marchi A.P."/>
            <person name="Martins R.C."/>
            <person name="Marie S.K."/>
            <person name="Levin A.S."/>
            <person name="Costa S.F."/>
        </authorList>
    </citation>
    <scope>NUCLEOTIDE SEQUENCE [LARGE SCALE GENOMIC DNA]</scope>
    <source>
        <strain evidence="17 25">LIM1759</strain>
    </source>
</reference>
<dbReference type="NCBIfam" id="TIGR00157">
    <property type="entry name" value="ribosome small subunit-dependent GTPase A"/>
    <property type="match status" value="1"/>
</dbReference>
<evidence type="ECO:0000313" key="25">
    <source>
        <dbReference type="Proteomes" id="UP000191171"/>
    </source>
</evidence>
<evidence type="ECO:0000256" key="10">
    <source>
        <dbReference type="HAMAP-Rule" id="MF_01820"/>
    </source>
</evidence>
<evidence type="ECO:0000256" key="6">
    <source>
        <dbReference type="ARBA" id="ARBA00022801"/>
    </source>
</evidence>
<reference evidence="19 27" key="7">
    <citation type="submission" date="2018-05" db="EMBL/GenBank/DDBJ databases">
        <title>Vancomycin-resistant Enterococcus faecium strain from Chelyabinsk, Russia.</title>
        <authorList>
            <person name="Gostev V."/>
            <person name="Goncharov A."/>
            <person name="Kolodzhieva V."/>
            <person name="Suvorov A."/>
            <person name="Sidorenko S."/>
            <person name="Zueva L."/>
        </authorList>
    </citation>
    <scope>NUCLEOTIDE SEQUENCE [LARGE SCALE GENOMIC DNA]</scope>
    <source>
        <strain evidence="19 27">20</strain>
    </source>
</reference>
<evidence type="ECO:0000256" key="2">
    <source>
        <dbReference type="ARBA" id="ARBA00022517"/>
    </source>
</evidence>
<dbReference type="EMBL" id="WEFP01000001">
    <property type="protein sequence ID" value="KAB7577826.1"/>
    <property type="molecule type" value="Genomic_DNA"/>
</dbReference>
<dbReference type="PANTHER" id="PTHR32120:SF11">
    <property type="entry name" value="SMALL RIBOSOMAL SUBUNIT BIOGENESIS GTPASE RSGA 1, MITOCHONDRIAL-RELATED"/>
    <property type="match status" value="1"/>
</dbReference>
<dbReference type="Proteomes" id="UP001139644">
    <property type="component" value="Unassembled WGS sequence"/>
</dbReference>
<evidence type="ECO:0000256" key="8">
    <source>
        <dbReference type="ARBA" id="ARBA00022884"/>
    </source>
</evidence>
<evidence type="ECO:0000313" key="23">
    <source>
        <dbReference type="Proteomes" id="UP000070452"/>
    </source>
</evidence>
<feature type="domain" description="EngC GTPase" evidence="11">
    <location>
        <begin position="74"/>
        <end position="219"/>
    </location>
</feature>
<keyword evidence="8 10" id="KW-0694">RNA-binding</keyword>
<evidence type="ECO:0000259" key="12">
    <source>
        <dbReference type="PROSITE" id="PS51721"/>
    </source>
</evidence>
<dbReference type="Proteomes" id="UP000249070">
    <property type="component" value="Unassembled WGS sequence"/>
</dbReference>
<evidence type="ECO:0000313" key="13">
    <source>
        <dbReference type="EMBL" id="KAB7577826.1"/>
    </source>
</evidence>
<dbReference type="PROSITE" id="PS50936">
    <property type="entry name" value="ENGC_GTPASE"/>
    <property type="match status" value="1"/>
</dbReference>
<feature type="binding site" evidence="10">
    <location>
        <position position="258"/>
    </location>
    <ligand>
        <name>Zn(2+)</name>
        <dbReference type="ChEBI" id="CHEBI:29105"/>
    </ligand>
</feature>
<reference evidence="18 26" key="5">
    <citation type="submission" date="2017-05" db="EMBL/GenBank/DDBJ databases">
        <title>The Genome Sequence of Enterococcus faecium 6F2_DIV0138.</title>
        <authorList>
            <consortium name="The Broad Institute Genomics Platform"/>
            <consortium name="The Broad Institute Genomic Center for Infectious Diseases"/>
            <person name="Earl A."/>
            <person name="Manson A."/>
            <person name="Schwartman J."/>
            <person name="Gilmore M."/>
            <person name="Abouelleil A."/>
            <person name="Cao P."/>
            <person name="Chapman S."/>
            <person name="Cusick C."/>
            <person name="Shea T."/>
            <person name="Young S."/>
            <person name="Neafsey D."/>
            <person name="Nusbaum C."/>
            <person name="Birren B."/>
        </authorList>
    </citation>
    <scope>NUCLEOTIDE SEQUENCE [LARGE SCALE GENOMIC DNA]</scope>
    <source>
        <strain evidence="18 26">6F2_DIV0138</strain>
    </source>
</reference>
<keyword evidence="7 10" id="KW-0862">Zinc</keyword>
<evidence type="ECO:0000313" key="16">
    <source>
        <dbReference type="EMBL" id="MDT2369189.1"/>
    </source>
</evidence>
<dbReference type="InterPro" id="IPR027417">
    <property type="entry name" value="P-loop_NTPase"/>
</dbReference>
<dbReference type="OMA" id="CLVAAYD"/>
<sequence>MALIKGQIRKAISGFYYVYANGETYQTRGRGNFRNRKITPLVGDQVIFESENQTDGYLLEILPRKNQLVRPPVTNVDLGIIVTSIVEPAFSYNLLDRFLVTLEYESIEPIIFLTKTDLSDDPEKIEEIKQTYTKIGYPVIVPNHTGDTTELIRYFPERLSVFMGQSGAGKSTLLNQISPELNLATGEISDALGRGRHTTRHVELIPIYGGLVADTPGFSSIDFLTIEAGELPRQFPEFVEASVHCKFRECMHAKEPGCEVKHRVETGGIAQTRYDNYLQFLQEIEKRKPMYAKKEGKRK</sequence>
<dbReference type="GO" id="GO:0042274">
    <property type="term" value="P:ribosomal small subunit biogenesis"/>
    <property type="evidence" value="ECO:0007669"/>
    <property type="project" value="UniProtKB-UniRule"/>
</dbReference>
<dbReference type="EMBL" id="MVGJ01000051">
    <property type="protein sequence ID" value="OOL82384.1"/>
    <property type="molecule type" value="Genomic_DNA"/>
</dbReference>
<reference evidence="14 23" key="2">
    <citation type="submission" date="2016-01" db="EMBL/GenBank/DDBJ databases">
        <title>Molecular Mechanisms for transfer of large genomic segments between Enterococcus faecium strains.</title>
        <authorList>
            <person name="Garcia-Solache M.A."/>
            <person name="Lebreton F."/>
            <person name="Mclaughlin R.E."/>
            <person name="Whiteaker J.D."/>
            <person name="Gilmore M.S."/>
            <person name="Rice L.B."/>
        </authorList>
    </citation>
    <scope>NUCLEOTIDE SEQUENCE [LARGE SCALE GENOMIC DNA]</scope>
    <source>
        <strain evidence="14 23">D344RRF x C68</strain>
    </source>
</reference>
<comment type="similarity">
    <text evidence="10">Belongs to the TRAFAC class YlqF/YawG GTPase family. RsgA subfamily.</text>
</comment>
<comment type="caution">
    <text evidence="20">The sequence shown here is derived from an EMBL/GenBank/DDBJ whole genome shotgun (WGS) entry which is preliminary data.</text>
</comment>
<dbReference type="EMBL" id="PJVH01000015">
    <property type="protein sequence ID" value="RXU89195.1"/>
    <property type="molecule type" value="Genomic_DNA"/>
</dbReference>
<name>A0A132ZJB9_ENTFC</name>
<dbReference type="HAMAP" id="MF_01820">
    <property type="entry name" value="GTPase_RsgA"/>
    <property type="match status" value="1"/>
</dbReference>
<protein>
    <recommendedName>
        <fullName evidence="10">Small ribosomal subunit biogenesis GTPase RsgA</fullName>
        <ecNumber evidence="10">3.6.1.-</ecNumber>
    </recommendedName>
</protein>
<reference evidence="21 29" key="6">
    <citation type="submission" date="2017-12" db="EMBL/GenBank/DDBJ databases">
        <title>A pool of 800 enterococci isolated from chicken carcass rinse samples from New Zealand.</title>
        <authorList>
            <person name="Zhang J."/>
            <person name="Rogers L."/>
            <person name="Midwinter A."/>
            <person name="French N."/>
        </authorList>
    </citation>
    <scope>NUCLEOTIDE SEQUENCE [LARGE SCALE GENOMIC DNA]</scope>
    <source>
        <strain evidence="21 29">EN697</strain>
    </source>
</reference>
<keyword evidence="1 10" id="KW-0963">Cytoplasm</keyword>
<dbReference type="SUPFAM" id="SSF52540">
    <property type="entry name" value="P-loop containing nucleoside triphosphate hydrolases"/>
    <property type="match status" value="1"/>
</dbReference>
<evidence type="ECO:0000313" key="26">
    <source>
        <dbReference type="Proteomes" id="UP000194737"/>
    </source>
</evidence>
<keyword evidence="3 10" id="KW-0479">Metal-binding</keyword>
<evidence type="ECO:0000313" key="20">
    <source>
        <dbReference type="EMBL" id="RBS28783.1"/>
    </source>
</evidence>
<dbReference type="GO" id="GO:0005525">
    <property type="term" value="F:GTP binding"/>
    <property type="evidence" value="ECO:0007669"/>
    <property type="project" value="UniProtKB-UniRule"/>
</dbReference>
<evidence type="ECO:0000313" key="15">
    <source>
        <dbReference type="EMBL" id="MBX4221735.1"/>
    </source>
</evidence>
<dbReference type="Pfam" id="PF16745">
    <property type="entry name" value="RsgA_N"/>
    <property type="match status" value="1"/>
</dbReference>
<dbReference type="Gene3D" id="2.40.50.140">
    <property type="entry name" value="Nucleic acid-binding proteins"/>
    <property type="match status" value="1"/>
</dbReference>
<dbReference type="PROSITE" id="PS51721">
    <property type="entry name" value="G_CP"/>
    <property type="match status" value="1"/>
</dbReference>
<keyword evidence="4 10" id="KW-0699">rRNA-binding</keyword>
<dbReference type="SUPFAM" id="SSF50249">
    <property type="entry name" value="Nucleic acid-binding proteins"/>
    <property type="match status" value="1"/>
</dbReference>
<dbReference type="EMBL" id="LEQJ01000014">
    <property type="protein sequence ID" value="RBS28783.1"/>
    <property type="molecule type" value="Genomic_DNA"/>
</dbReference>
<evidence type="ECO:0000313" key="19">
    <source>
        <dbReference type="EMBL" id="PZM55994.1"/>
    </source>
</evidence>
<proteinExistence type="inferred from homology"/>
<reference evidence="13 30" key="8">
    <citation type="submission" date="2019-10" db="EMBL/GenBank/DDBJ databases">
        <title>Evolutionary dynamics of vancomycin-resistant Enterococcus faecium during gastrointestinal tract colonization and bloodstream infection in immunocompromised pediatric patients.</title>
        <authorList>
            <person name="Chilambi G.S."/>
            <person name="Nordstrom H.R."/>
            <person name="Evans D.R."/>
            <person name="Ferrolino J."/>
            <person name="Hayden R.T."/>
            <person name="Maron G.M."/>
            <person name="Vo A.N."/>
            <person name="Gilmore M.S."/>
            <person name="Wolf J."/>
            <person name="Rosch J.W."/>
            <person name="Van Tyne D."/>
        </authorList>
    </citation>
    <scope>NUCLEOTIDE SEQUENCE [LARGE SCALE GENOMIC DNA]</scope>
    <source>
        <strain evidence="13 30">VRECG27</strain>
    </source>
</reference>
<evidence type="ECO:0000313" key="27">
    <source>
        <dbReference type="Proteomes" id="UP000249070"/>
    </source>
</evidence>
<evidence type="ECO:0000259" key="11">
    <source>
        <dbReference type="PROSITE" id="PS50936"/>
    </source>
</evidence>
<evidence type="ECO:0000256" key="3">
    <source>
        <dbReference type="ARBA" id="ARBA00022723"/>
    </source>
</evidence>
<evidence type="ECO:0000313" key="21">
    <source>
        <dbReference type="EMBL" id="RXU89195.1"/>
    </source>
</evidence>
<evidence type="ECO:0000313" key="14">
    <source>
        <dbReference type="EMBL" id="KWX17811.1"/>
    </source>
</evidence>
<dbReference type="InterPro" id="IPR030378">
    <property type="entry name" value="G_CP_dom"/>
</dbReference>
<dbReference type="EMBL" id="FKLM01000019">
    <property type="protein sequence ID" value="SAM44308.1"/>
    <property type="molecule type" value="Genomic_DNA"/>
</dbReference>
<dbReference type="EMBL" id="QHGU01000023">
    <property type="protein sequence ID" value="PZM55994.1"/>
    <property type="molecule type" value="Genomic_DNA"/>
</dbReference>
<feature type="binding site" evidence="10">
    <location>
        <begin position="114"/>
        <end position="117"/>
    </location>
    <ligand>
        <name>GTP</name>
        <dbReference type="ChEBI" id="CHEBI:37565"/>
    </ligand>
</feature>
<dbReference type="Gene3D" id="3.40.50.300">
    <property type="entry name" value="P-loop containing nucleotide triphosphate hydrolases"/>
    <property type="match status" value="1"/>
</dbReference>
<evidence type="ECO:0000256" key="4">
    <source>
        <dbReference type="ARBA" id="ARBA00022730"/>
    </source>
</evidence>
<reference evidence="15" key="9">
    <citation type="journal article" date="2022" name="J. Anim. Sci.">
        <title>Whole genome sequence analyses-based assessment of virulence potential and antimicrobial susceptibilities and resistance of Enterococcus faecium strains isolated from commercial swine and cattle probiotic products.</title>
        <authorList>
            <person name="Shridhar P.B."/>
            <person name="Amachawadi R.G."/>
            <person name="Tokach M."/>
            <person name="Patel I."/>
            <person name="Gangiredla J."/>
            <person name="Mammel M."/>
            <person name="Nagaraja T.G."/>
        </authorList>
    </citation>
    <scope>NUCLEOTIDE SEQUENCE</scope>
    <source>
        <strain evidence="15">EF215</strain>
    </source>
</reference>
<dbReference type="EMBL" id="NGLB01000002">
    <property type="protein sequence ID" value="OTN95673.1"/>
    <property type="molecule type" value="Genomic_DNA"/>
</dbReference>
<evidence type="ECO:0000313" key="28">
    <source>
        <dbReference type="Proteomes" id="UP000253144"/>
    </source>
</evidence>
<dbReference type="InterPro" id="IPR031944">
    <property type="entry name" value="RsgA_N"/>
</dbReference>
<dbReference type="CDD" id="cd01854">
    <property type="entry name" value="YjeQ_EngC"/>
    <property type="match status" value="1"/>
</dbReference>
<comment type="function">
    <text evidence="10">One of several proteins that assist in the late maturation steps of the functional core of the 30S ribosomal subunit. Helps release RbfA from mature subunits. May play a role in the assembly of ribosomal proteins into the subunit. Circularly permuted GTPase that catalyzes slow GTP hydrolysis, GTPase activity is stimulated by the 30S ribosomal subunit.</text>
</comment>
<keyword evidence="9 10" id="KW-0342">GTP-binding</keyword>
<dbReference type="Gene3D" id="1.10.40.50">
    <property type="entry name" value="Probable gtpase engc, domain 3"/>
    <property type="match status" value="1"/>
</dbReference>
<dbReference type="Proteomes" id="UP000191171">
    <property type="component" value="Unassembled WGS sequence"/>
</dbReference>
<feature type="domain" description="CP-type G" evidence="12">
    <location>
        <begin position="65"/>
        <end position="221"/>
    </location>
</feature>
<dbReference type="Proteomes" id="UP000469871">
    <property type="component" value="Unassembled WGS sequence"/>
</dbReference>
<dbReference type="Pfam" id="PF03193">
    <property type="entry name" value="RsgA_GTPase"/>
    <property type="match status" value="1"/>
</dbReference>
<evidence type="ECO:0000313" key="22">
    <source>
        <dbReference type="EMBL" id="SAM44308.1"/>
    </source>
</evidence>
<keyword evidence="2 10" id="KW-0690">Ribosome biogenesis</keyword>
<dbReference type="GeneID" id="66455510"/>
<dbReference type="Proteomes" id="UP000253144">
    <property type="component" value="Unassembled WGS sequence"/>
</dbReference>
<feature type="binding site" evidence="10">
    <location>
        <position position="245"/>
    </location>
    <ligand>
        <name>Zn(2+)</name>
        <dbReference type="ChEBI" id="CHEBI:29105"/>
    </ligand>
</feature>
<evidence type="ECO:0000256" key="1">
    <source>
        <dbReference type="ARBA" id="ARBA00022490"/>
    </source>
</evidence>
<reference evidence="20 28" key="1">
    <citation type="submission" date="2015-06" db="EMBL/GenBank/DDBJ databases">
        <title>The Genome Sequence of Enterococcus faecium 131EA1.</title>
        <authorList>
            <consortium name="The Broad Institute Genomics Platform"/>
            <consortium name="The Broad Institute Genome Sequencing Center for Infectious Disease"/>
            <person name="Earl A.M."/>
            <person name="Van Tyne D."/>
            <person name="Lebreton F."/>
            <person name="Saavedra J.T."/>
            <person name="Gilmore M.S."/>
            <person name="Manson Mcguire A."/>
            <person name="Clock S."/>
            <person name="Crupain M."/>
            <person name="Rangan U."/>
            <person name="Young S."/>
            <person name="Abouelleil A."/>
            <person name="Cao P."/>
            <person name="Chapman S.B."/>
            <person name="Griggs A."/>
            <person name="Priest M."/>
            <person name="Shea T."/>
            <person name="Wortman J."/>
            <person name="Nusbaum C."/>
            <person name="Birren B."/>
        </authorList>
    </citation>
    <scope>NUCLEOTIDE SEQUENCE [LARGE SCALE GENOMIC DNA]</scope>
    <source>
        <strain evidence="20 28">131EA1</strain>
    </source>
</reference>
<dbReference type="CDD" id="cd04466">
    <property type="entry name" value="S1_YloQ_GTPase"/>
    <property type="match status" value="1"/>
</dbReference>
<dbReference type="GO" id="GO:0046872">
    <property type="term" value="F:metal ion binding"/>
    <property type="evidence" value="ECO:0007669"/>
    <property type="project" value="UniProtKB-KW"/>
</dbReference>
<dbReference type="GO" id="GO:0005737">
    <property type="term" value="C:cytoplasm"/>
    <property type="evidence" value="ECO:0007669"/>
    <property type="project" value="UniProtKB-SubCell"/>
</dbReference>
<reference evidence="16" key="10">
    <citation type="submission" date="2023-03" db="EMBL/GenBank/DDBJ databases">
        <authorList>
            <person name="Shen W."/>
            <person name="Cai J."/>
        </authorList>
    </citation>
    <scope>NUCLEOTIDE SEQUENCE</scope>
    <source>
        <strain evidence="16">B1010-2</strain>
    </source>
</reference>
<keyword evidence="6 10" id="KW-0378">Hydrolase</keyword>
<dbReference type="EC" id="3.6.1.-" evidence="10"/>
<feature type="binding site" evidence="10">
    <location>
        <position position="252"/>
    </location>
    <ligand>
        <name>Zn(2+)</name>
        <dbReference type="ChEBI" id="CHEBI:29105"/>
    </ligand>
</feature>
<feature type="binding site" evidence="10">
    <location>
        <begin position="164"/>
        <end position="172"/>
    </location>
    <ligand>
        <name>GTP</name>
        <dbReference type="ChEBI" id="CHEBI:37565"/>
    </ligand>
</feature>
<dbReference type="Proteomes" id="UP000194737">
    <property type="component" value="Unassembled WGS sequence"/>
</dbReference>
<dbReference type="Proteomes" id="UP001260956">
    <property type="component" value="Unassembled WGS sequence"/>
</dbReference>
<dbReference type="InterPro" id="IPR012340">
    <property type="entry name" value="NA-bd_OB-fold"/>
</dbReference>
<evidence type="ECO:0000256" key="5">
    <source>
        <dbReference type="ARBA" id="ARBA00022741"/>
    </source>
</evidence>
<dbReference type="Proteomes" id="UP000183509">
    <property type="component" value="Unassembled WGS sequence"/>
</dbReference>
<evidence type="ECO:0000313" key="24">
    <source>
        <dbReference type="Proteomes" id="UP000183509"/>
    </source>
</evidence>
<dbReference type="EMBL" id="JAIFOC010000019">
    <property type="protein sequence ID" value="MBX4221735.1"/>
    <property type="molecule type" value="Genomic_DNA"/>
</dbReference>
<dbReference type="PATRIC" id="fig|1352.1358.peg.2558"/>
<dbReference type="EMBL" id="LRHK01000001">
    <property type="protein sequence ID" value="KWX17811.1"/>
    <property type="molecule type" value="Genomic_DNA"/>
</dbReference>
<dbReference type="STRING" id="1352.AL014_13460"/>
<keyword evidence="5 10" id="KW-0547">Nucleotide-binding</keyword>
<dbReference type="AlphaFoldDB" id="A0A132ZJB9"/>
<evidence type="ECO:0000256" key="9">
    <source>
        <dbReference type="ARBA" id="ARBA00023134"/>
    </source>
</evidence>
<feature type="binding site" evidence="10">
    <location>
        <position position="250"/>
    </location>
    <ligand>
        <name>Zn(2+)</name>
        <dbReference type="ChEBI" id="CHEBI:29105"/>
    </ligand>
</feature>
<comment type="subcellular location">
    <subcellularLocation>
        <location evidence="10">Cytoplasm</location>
    </subcellularLocation>
</comment>
<evidence type="ECO:0000313" key="17">
    <source>
        <dbReference type="EMBL" id="OOL82384.1"/>
    </source>
</evidence>
<dbReference type="Proteomes" id="UP000070452">
    <property type="component" value="Unassembled WGS sequence"/>
</dbReference>
<dbReference type="EMBL" id="JARPTX010000007">
    <property type="protein sequence ID" value="MDT2369189.1"/>
    <property type="molecule type" value="Genomic_DNA"/>
</dbReference>
<evidence type="ECO:0000313" key="30">
    <source>
        <dbReference type="Proteomes" id="UP000469871"/>
    </source>
</evidence>
<evidence type="ECO:0000256" key="7">
    <source>
        <dbReference type="ARBA" id="ARBA00022833"/>
    </source>
</evidence>
<comment type="cofactor">
    <cofactor evidence="10">
        <name>Zn(2+)</name>
        <dbReference type="ChEBI" id="CHEBI:29105"/>
    </cofactor>
    <text evidence="10">Binds 1 zinc ion per subunit.</text>
</comment>
<evidence type="ECO:0000313" key="18">
    <source>
        <dbReference type="EMBL" id="OTN95673.1"/>
    </source>
</evidence>
<organism evidence="20 28">
    <name type="scientific">Enterococcus faecium</name>
    <name type="common">Streptococcus faecium</name>
    <dbReference type="NCBI Taxonomy" id="1352"/>
    <lineage>
        <taxon>Bacteria</taxon>
        <taxon>Bacillati</taxon>
        <taxon>Bacillota</taxon>
        <taxon>Bacilli</taxon>
        <taxon>Lactobacillales</taxon>
        <taxon>Enterococcaceae</taxon>
        <taxon>Enterococcus</taxon>
    </lineage>
</organism>